<dbReference type="Gene3D" id="3.20.20.450">
    <property type="entry name" value="EAL domain"/>
    <property type="match status" value="1"/>
</dbReference>
<comment type="caution">
    <text evidence="8">The sequence shown here is derived from an EMBL/GenBank/DDBJ whole genome shotgun (WGS) entry which is preliminary data.</text>
</comment>
<dbReference type="PANTHER" id="PTHR44757">
    <property type="entry name" value="DIGUANYLATE CYCLASE DGCP"/>
    <property type="match status" value="1"/>
</dbReference>
<dbReference type="InterPro" id="IPR029787">
    <property type="entry name" value="Nucleotide_cyclase"/>
</dbReference>
<dbReference type="Pfam" id="PF13188">
    <property type="entry name" value="PAS_8"/>
    <property type="match status" value="1"/>
</dbReference>
<dbReference type="SUPFAM" id="SSF55785">
    <property type="entry name" value="PYP-like sensor domain (PAS domain)"/>
    <property type="match status" value="1"/>
</dbReference>
<dbReference type="CDD" id="cd06225">
    <property type="entry name" value="HAMP"/>
    <property type="match status" value="1"/>
</dbReference>
<dbReference type="SUPFAM" id="SSF158472">
    <property type="entry name" value="HAMP domain-like"/>
    <property type="match status" value="1"/>
</dbReference>
<keyword evidence="2" id="KW-0812">Transmembrane</keyword>
<feature type="domain" description="EAL" evidence="5">
    <location>
        <begin position="798"/>
        <end position="1052"/>
    </location>
</feature>
<dbReference type="Gene3D" id="3.30.450.20">
    <property type="entry name" value="PAS domain"/>
    <property type="match status" value="1"/>
</dbReference>
<dbReference type="SUPFAM" id="SSF141868">
    <property type="entry name" value="EAL domain-like"/>
    <property type="match status" value="1"/>
</dbReference>
<dbReference type="Pfam" id="PF00990">
    <property type="entry name" value="GGDEF"/>
    <property type="match status" value="1"/>
</dbReference>
<dbReference type="Pfam" id="PF13426">
    <property type="entry name" value="PAS_9"/>
    <property type="match status" value="1"/>
</dbReference>
<feature type="transmembrane region" description="Helical" evidence="2">
    <location>
        <begin position="20"/>
        <end position="38"/>
    </location>
</feature>
<dbReference type="InterPro" id="IPR001633">
    <property type="entry name" value="EAL_dom"/>
</dbReference>
<dbReference type="NCBIfam" id="TIGR00229">
    <property type="entry name" value="sensory_box"/>
    <property type="match status" value="1"/>
</dbReference>
<reference evidence="8 9" key="1">
    <citation type="submission" date="2019-03" db="EMBL/GenBank/DDBJ databases">
        <title>Genomic Encyclopedia of Type Strains, Phase IV (KMG-IV): sequencing the most valuable type-strain genomes for metagenomic binning, comparative biology and taxonomic classification.</title>
        <authorList>
            <person name="Goeker M."/>
        </authorList>
    </citation>
    <scope>NUCLEOTIDE SEQUENCE [LARGE SCALE GENOMIC DNA]</scope>
    <source>
        <strain evidence="8 9">DSM 16998</strain>
    </source>
</reference>
<dbReference type="FunFam" id="3.20.20.450:FF:000001">
    <property type="entry name" value="Cyclic di-GMP phosphodiesterase yahA"/>
    <property type="match status" value="1"/>
</dbReference>
<dbReference type="InterPro" id="IPR000160">
    <property type="entry name" value="GGDEF_dom"/>
</dbReference>
<dbReference type="InterPro" id="IPR000014">
    <property type="entry name" value="PAS"/>
</dbReference>
<dbReference type="PROSITE" id="PS50885">
    <property type="entry name" value="HAMP"/>
    <property type="match status" value="1"/>
</dbReference>
<evidence type="ECO:0000259" key="5">
    <source>
        <dbReference type="PROSITE" id="PS50883"/>
    </source>
</evidence>
<dbReference type="CDD" id="cd01949">
    <property type="entry name" value="GGDEF"/>
    <property type="match status" value="1"/>
</dbReference>
<accession>A0A4R6QLC4</accession>
<dbReference type="InterPro" id="IPR043128">
    <property type="entry name" value="Rev_trsase/Diguanyl_cyclase"/>
</dbReference>
<feature type="domain" description="PAS" evidence="3">
    <location>
        <begin position="498"/>
        <end position="543"/>
    </location>
</feature>
<dbReference type="InterPro" id="IPR035965">
    <property type="entry name" value="PAS-like_dom_sf"/>
</dbReference>
<dbReference type="AlphaFoldDB" id="A0A4R6QLC4"/>
<dbReference type="CDD" id="cd00130">
    <property type="entry name" value="PAS"/>
    <property type="match status" value="1"/>
</dbReference>
<dbReference type="PROSITE" id="PS50887">
    <property type="entry name" value="GGDEF"/>
    <property type="match status" value="1"/>
</dbReference>
<dbReference type="SMART" id="SM00091">
    <property type="entry name" value="PAS"/>
    <property type="match status" value="2"/>
</dbReference>
<dbReference type="CDD" id="cd01948">
    <property type="entry name" value="EAL"/>
    <property type="match status" value="1"/>
</dbReference>
<dbReference type="FunCoup" id="A0A4R6QLC4">
    <property type="interactions" value="340"/>
</dbReference>
<feature type="transmembrane region" description="Helical" evidence="2">
    <location>
        <begin position="298"/>
        <end position="320"/>
    </location>
</feature>
<dbReference type="GO" id="GO:0016020">
    <property type="term" value="C:membrane"/>
    <property type="evidence" value="ECO:0007669"/>
    <property type="project" value="InterPro"/>
</dbReference>
<evidence type="ECO:0000259" key="4">
    <source>
        <dbReference type="PROSITE" id="PS50113"/>
    </source>
</evidence>
<dbReference type="PROSITE" id="PS50113">
    <property type="entry name" value="PAC"/>
    <property type="match status" value="1"/>
</dbReference>
<evidence type="ECO:0000259" key="6">
    <source>
        <dbReference type="PROSITE" id="PS50885"/>
    </source>
</evidence>
<evidence type="ECO:0000313" key="8">
    <source>
        <dbReference type="EMBL" id="TDP71063.1"/>
    </source>
</evidence>
<dbReference type="InterPro" id="IPR035919">
    <property type="entry name" value="EAL_sf"/>
</dbReference>
<evidence type="ECO:0000259" key="3">
    <source>
        <dbReference type="PROSITE" id="PS50112"/>
    </source>
</evidence>
<dbReference type="PROSITE" id="PS50112">
    <property type="entry name" value="PAS"/>
    <property type="match status" value="1"/>
</dbReference>
<evidence type="ECO:0000313" key="9">
    <source>
        <dbReference type="Proteomes" id="UP000295361"/>
    </source>
</evidence>
<dbReference type="NCBIfam" id="TIGR00254">
    <property type="entry name" value="GGDEF"/>
    <property type="match status" value="1"/>
</dbReference>
<feature type="domain" description="PAC" evidence="4">
    <location>
        <begin position="570"/>
        <end position="623"/>
    </location>
</feature>
<dbReference type="PROSITE" id="PS50883">
    <property type="entry name" value="EAL"/>
    <property type="match status" value="1"/>
</dbReference>
<dbReference type="Pfam" id="PF00563">
    <property type="entry name" value="EAL"/>
    <property type="match status" value="1"/>
</dbReference>
<comment type="catalytic activity">
    <reaction evidence="1">
        <text>3',3'-c-di-GMP + H2O = 5'-phosphoguanylyl(3'-&gt;5')guanosine + H(+)</text>
        <dbReference type="Rhea" id="RHEA:24902"/>
        <dbReference type="ChEBI" id="CHEBI:15377"/>
        <dbReference type="ChEBI" id="CHEBI:15378"/>
        <dbReference type="ChEBI" id="CHEBI:58754"/>
        <dbReference type="ChEBI" id="CHEBI:58805"/>
        <dbReference type="EC" id="3.1.4.52"/>
    </reaction>
    <physiologicalReaction direction="left-to-right" evidence="1">
        <dbReference type="Rhea" id="RHEA:24903"/>
    </physiologicalReaction>
</comment>
<evidence type="ECO:0000259" key="7">
    <source>
        <dbReference type="PROSITE" id="PS50887"/>
    </source>
</evidence>
<dbReference type="GO" id="GO:0071111">
    <property type="term" value="F:cyclic-guanylate-specific phosphodiesterase activity"/>
    <property type="evidence" value="ECO:0007669"/>
    <property type="project" value="UniProtKB-EC"/>
</dbReference>
<protein>
    <submittedName>
        <fullName evidence="8">PAS domain S-box-containing protein/diguanylate cyclase (GGDEF)-like protein</fullName>
    </submittedName>
</protein>
<proteinExistence type="predicted"/>
<dbReference type="PANTHER" id="PTHR44757:SF2">
    <property type="entry name" value="BIOFILM ARCHITECTURE MAINTENANCE PROTEIN MBAA"/>
    <property type="match status" value="1"/>
</dbReference>
<dbReference type="Proteomes" id="UP000295361">
    <property type="component" value="Unassembled WGS sequence"/>
</dbReference>
<keyword evidence="2" id="KW-0472">Membrane</keyword>
<dbReference type="SMART" id="SM00086">
    <property type="entry name" value="PAC"/>
    <property type="match status" value="1"/>
</dbReference>
<dbReference type="SUPFAM" id="SSF55073">
    <property type="entry name" value="Nucleotide cyclase"/>
    <property type="match status" value="1"/>
</dbReference>
<dbReference type="OrthoDB" id="9813903at2"/>
<dbReference type="Gene3D" id="3.30.70.270">
    <property type="match status" value="1"/>
</dbReference>
<dbReference type="SMART" id="SM00052">
    <property type="entry name" value="EAL"/>
    <property type="match status" value="1"/>
</dbReference>
<gene>
    <name evidence="8" type="ORF">DES47_10341</name>
</gene>
<dbReference type="InParanoid" id="A0A4R6QLC4"/>
<dbReference type="GO" id="GO:0071732">
    <property type="term" value="P:cellular response to nitric oxide"/>
    <property type="evidence" value="ECO:0007669"/>
    <property type="project" value="UniProtKB-ARBA"/>
</dbReference>
<dbReference type="SMART" id="SM00267">
    <property type="entry name" value="GGDEF"/>
    <property type="match status" value="1"/>
</dbReference>
<name>A0A4R6QLC4_9BURK</name>
<dbReference type="Gene3D" id="6.10.340.10">
    <property type="match status" value="1"/>
</dbReference>
<dbReference type="RefSeq" id="WP_133700870.1">
    <property type="nucleotide sequence ID" value="NZ_SNXS01000003.1"/>
</dbReference>
<dbReference type="Pfam" id="PF00672">
    <property type="entry name" value="HAMP"/>
    <property type="match status" value="1"/>
</dbReference>
<feature type="domain" description="HAMP" evidence="6">
    <location>
        <begin position="321"/>
        <end position="374"/>
    </location>
</feature>
<evidence type="ECO:0000256" key="1">
    <source>
        <dbReference type="ARBA" id="ARBA00051114"/>
    </source>
</evidence>
<dbReference type="FunFam" id="3.30.70.270:FF:000001">
    <property type="entry name" value="Diguanylate cyclase domain protein"/>
    <property type="match status" value="1"/>
</dbReference>
<feature type="domain" description="GGDEF" evidence="7">
    <location>
        <begin position="655"/>
        <end position="789"/>
    </location>
</feature>
<sequence length="1068" mass="117525">MLTLLSRFLGRLSVGRKLLLIFLLDMSAVIYISGILVNEKYLAIDFARKELAGNSYIAALHGGLLASSAASHIDAGTADQALQSVRMAEQKLGEGMDSQALSQAFEQALQRLQARPGDLALAQAALNSGRELVTRVGNQSNLILDPDLDSYYTMSIILLRMPELLEAVAGLSGHVLPHTVASNISESDARARFLLLEGRLDTSRQALASDYAEAFAAGGPTMRQALNPGLQALLAAIDSYRKAAREAIDAGSSHAAAQQTLVQAHAHLLDSTQQAWQTAGTQMEQLLRQRIDGFFTRMWLHLGTALALLSVILTAVFFVARQIALPLQHLARVTDEVKRTGDHSLRGHWNSSDEIGRLVLGFNDMLAQLDRERLAQQELAASARAAEAQQQLVEAMPIPMMVTAVPGHQVLHANKPALAWLGTGTDDPWRSGLDAAVRARFFQQLADRDAVDEFEVRWKSGAEPTWAVLSARRLEFQGQSAVLTAFTPINHLKFMERRLELWAKVFEASNEGILIIDAEHRILTANSAFCRNTGYELYELIGEPVRGQGEAGTGAFMAALEPLLAHHSNWQGEIVIQRRDGSCYPAWLMLSVMREGQQGNVSHTIATTIDISDRKRNEERIRFLAQHDVLTELPNRSLCIERLRMAMQQAQRRGDKVAVLFIDLDRFKNINDTLGHHIGDGLLRSVAKRLLQAVRAGDTVSRLGGDEFVVVLTGVTEVHEVASIVDERLVPLVRQAHDIDGAELQISCSVGVAVYPDDSDDLDSLMRHADVAMYQAKAQGRDSAHFFTPELNERAQRRMRLESNLRLALERQELSLHYQPRVCAQTGHTLGAEALLRWHSAELGPVTPAQFIPIAEDTKLIAPIGAWVIEEACRQMAEWRAQDLDLPQVSVNVSALQLVDDGLLETLQAALARHALPPGTIELELTESALMDKAEQTLARLHAIKALGVDLAIDDFGTGYSSLNYLNRFPIERLKIDRSFIRDMFEDPTDLAITHAIIGLGHTLGLKVVAEGVETEREAQTLRLAGCDELQGYWVARPMAAEALAGWLGLRRAAADGRGREVRAVVEV</sequence>
<dbReference type="InterPro" id="IPR001610">
    <property type="entry name" value="PAC"/>
</dbReference>
<organism evidence="8 9">
    <name type="scientific">Roseateles toxinivorans</name>
    <dbReference type="NCBI Taxonomy" id="270368"/>
    <lineage>
        <taxon>Bacteria</taxon>
        <taxon>Pseudomonadati</taxon>
        <taxon>Pseudomonadota</taxon>
        <taxon>Betaproteobacteria</taxon>
        <taxon>Burkholderiales</taxon>
        <taxon>Sphaerotilaceae</taxon>
        <taxon>Roseateles</taxon>
    </lineage>
</organism>
<keyword evidence="9" id="KW-1185">Reference proteome</keyword>
<dbReference type="InterPro" id="IPR052155">
    <property type="entry name" value="Biofilm_reg_signaling"/>
</dbReference>
<dbReference type="GO" id="GO:0007165">
    <property type="term" value="P:signal transduction"/>
    <property type="evidence" value="ECO:0007669"/>
    <property type="project" value="InterPro"/>
</dbReference>
<dbReference type="EMBL" id="SNXS01000003">
    <property type="protein sequence ID" value="TDP71063.1"/>
    <property type="molecule type" value="Genomic_DNA"/>
</dbReference>
<dbReference type="InterPro" id="IPR003660">
    <property type="entry name" value="HAMP_dom"/>
</dbReference>
<keyword evidence="2" id="KW-1133">Transmembrane helix</keyword>
<dbReference type="InterPro" id="IPR000700">
    <property type="entry name" value="PAS-assoc_C"/>
</dbReference>
<evidence type="ECO:0000256" key="2">
    <source>
        <dbReference type="SAM" id="Phobius"/>
    </source>
</evidence>